<evidence type="ECO:0000313" key="1">
    <source>
        <dbReference type="EMBL" id="KAJ8623860.1"/>
    </source>
</evidence>
<name>A0ACC2KS34_PERAE</name>
<keyword evidence="2" id="KW-1185">Reference proteome</keyword>
<protein>
    <submittedName>
        <fullName evidence="1">Uncharacterized protein</fullName>
    </submittedName>
</protein>
<sequence>MSLKEISTLVQVLELVMSMSYVFLVIYLLRAVKAAAAAIAAQQNKEAALAEEQHKENQKLATLIAAKQIKEAQKLAAAIAEQQSKEAQEPAPKKAIAMHWGRPAVETNAFEDAIGSNVVDPTRIDVTLDSVGGLDSVKKSLHELLILPLQRPQLFADGKLLRQPKGVLLHGPPGTGKTTLAKAIAKESGAVFINVKMSTLKSKWFGDADKYVNAVFSLAYKLQPAIIFIDEVDGFLGKRNSSEFEALKSMKTEFMALWDGLTTDQKALVVVLGATNRPDDLDEAILRRFSRTFEVGVPGRSERAKILKVILKDEKVEEDINYDHIAGLCEGYTGSKLLDLCKQAAYFPVKEVLCDEENGRVSDGEKRALKQSDLENALSELRAHSDQHRSIAYNGMYV</sequence>
<gene>
    <name evidence="1" type="ORF">MRB53_032390</name>
</gene>
<accession>A0ACC2KS34</accession>
<proteinExistence type="predicted"/>
<comment type="caution">
    <text evidence="1">The sequence shown here is derived from an EMBL/GenBank/DDBJ whole genome shotgun (WGS) entry which is preliminary data.</text>
</comment>
<reference evidence="1 2" key="1">
    <citation type="journal article" date="2022" name="Hortic Res">
        <title>A haplotype resolved chromosomal level avocado genome allows analysis of novel avocado genes.</title>
        <authorList>
            <person name="Nath O."/>
            <person name="Fletcher S.J."/>
            <person name="Hayward A."/>
            <person name="Shaw L.M."/>
            <person name="Masouleh A.K."/>
            <person name="Furtado A."/>
            <person name="Henry R.J."/>
            <person name="Mitter N."/>
        </authorList>
    </citation>
    <scope>NUCLEOTIDE SEQUENCE [LARGE SCALE GENOMIC DNA]</scope>
    <source>
        <strain evidence="2">cv. Hass</strain>
    </source>
</reference>
<dbReference type="EMBL" id="CM056819">
    <property type="protein sequence ID" value="KAJ8623860.1"/>
    <property type="molecule type" value="Genomic_DNA"/>
</dbReference>
<evidence type="ECO:0000313" key="2">
    <source>
        <dbReference type="Proteomes" id="UP001234297"/>
    </source>
</evidence>
<organism evidence="1 2">
    <name type="scientific">Persea americana</name>
    <name type="common">Avocado</name>
    <dbReference type="NCBI Taxonomy" id="3435"/>
    <lineage>
        <taxon>Eukaryota</taxon>
        <taxon>Viridiplantae</taxon>
        <taxon>Streptophyta</taxon>
        <taxon>Embryophyta</taxon>
        <taxon>Tracheophyta</taxon>
        <taxon>Spermatophyta</taxon>
        <taxon>Magnoliopsida</taxon>
        <taxon>Magnoliidae</taxon>
        <taxon>Laurales</taxon>
        <taxon>Lauraceae</taxon>
        <taxon>Persea</taxon>
    </lineage>
</organism>
<dbReference type="Proteomes" id="UP001234297">
    <property type="component" value="Chromosome 11"/>
</dbReference>